<accession>A0ABY5VDN2</accession>
<protein>
    <submittedName>
        <fullName evidence="2">Uncharacterized protein</fullName>
    </submittedName>
</protein>
<feature type="transmembrane region" description="Helical" evidence="1">
    <location>
        <begin position="50"/>
        <end position="73"/>
    </location>
</feature>
<keyword evidence="1" id="KW-0812">Transmembrane</keyword>
<feature type="transmembrane region" description="Helical" evidence="1">
    <location>
        <begin position="93"/>
        <end position="114"/>
    </location>
</feature>
<dbReference type="EMBL" id="CP102290">
    <property type="protein sequence ID" value="UWP58342.1"/>
    <property type="molecule type" value="Genomic_DNA"/>
</dbReference>
<evidence type="ECO:0000313" key="3">
    <source>
        <dbReference type="Proteomes" id="UP001060164"/>
    </source>
</evidence>
<keyword evidence="3" id="KW-1185">Reference proteome</keyword>
<gene>
    <name evidence="2" type="ORF">NQ502_13240</name>
</gene>
<organism evidence="2 3">
    <name type="scientific">Ruminococcus gauvreauii</name>
    <dbReference type="NCBI Taxonomy" id="438033"/>
    <lineage>
        <taxon>Bacteria</taxon>
        <taxon>Bacillati</taxon>
        <taxon>Bacillota</taxon>
        <taxon>Clostridia</taxon>
        <taxon>Eubacteriales</taxon>
        <taxon>Oscillospiraceae</taxon>
        <taxon>Ruminococcus</taxon>
    </lineage>
</organism>
<dbReference type="RefSeq" id="WP_028530320.1">
    <property type="nucleotide sequence ID" value="NZ_CABLBR010000060.1"/>
</dbReference>
<sequence>MKSENKIKQNKNKTALLVMSAILSVAYLVLDLLLYPYLARLQSIRYTPYVLYYCNTIRVVGIFVVMLFLLLFLNKKNVVTLGHKNRVMLYAGIGIYVIYYLLFFLNFGIGVGFIGGEIIIQISVIHSWILCIPAIFLALGLVKE</sequence>
<feature type="transmembrane region" description="Helical" evidence="1">
    <location>
        <begin position="120"/>
        <end position="142"/>
    </location>
</feature>
<evidence type="ECO:0000313" key="2">
    <source>
        <dbReference type="EMBL" id="UWP58342.1"/>
    </source>
</evidence>
<dbReference type="Proteomes" id="UP001060164">
    <property type="component" value="Chromosome"/>
</dbReference>
<keyword evidence="1" id="KW-0472">Membrane</keyword>
<feature type="transmembrane region" description="Helical" evidence="1">
    <location>
        <begin position="16"/>
        <end position="38"/>
    </location>
</feature>
<proteinExistence type="predicted"/>
<evidence type="ECO:0000256" key="1">
    <source>
        <dbReference type="SAM" id="Phobius"/>
    </source>
</evidence>
<reference evidence="2" key="1">
    <citation type="journal article" date="2022" name="Cell">
        <title>Design, construction, and in vivo augmentation of a complex gut microbiome.</title>
        <authorList>
            <person name="Cheng A.G."/>
            <person name="Ho P.Y."/>
            <person name="Aranda-Diaz A."/>
            <person name="Jain S."/>
            <person name="Yu F.B."/>
            <person name="Meng X."/>
            <person name="Wang M."/>
            <person name="Iakiviak M."/>
            <person name="Nagashima K."/>
            <person name="Zhao A."/>
            <person name="Murugkar P."/>
            <person name="Patil A."/>
            <person name="Atabakhsh K."/>
            <person name="Weakley A."/>
            <person name="Yan J."/>
            <person name="Brumbaugh A.R."/>
            <person name="Higginbottom S."/>
            <person name="Dimas A."/>
            <person name="Shiver A.L."/>
            <person name="Deutschbauer A."/>
            <person name="Neff N."/>
            <person name="Sonnenburg J.L."/>
            <person name="Huang K.C."/>
            <person name="Fischbach M.A."/>
        </authorList>
    </citation>
    <scope>NUCLEOTIDE SEQUENCE</scope>
    <source>
        <strain evidence="2">DSM 19829</strain>
    </source>
</reference>
<keyword evidence="1" id="KW-1133">Transmembrane helix</keyword>
<name>A0ABY5VDN2_9FIRM</name>